<dbReference type="GO" id="GO:0005874">
    <property type="term" value="C:microtubule"/>
    <property type="evidence" value="ECO:0007669"/>
    <property type="project" value="UniProtKB-KW"/>
</dbReference>
<keyword evidence="13" id="KW-0966">Cell projection</keyword>
<dbReference type="GO" id="GO:0051959">
    <property type="term" value="F:dynein light intermediate chain binding"/>
    <property type="evidence" value="ECO:0007669"/>
    <property type="project" value="InterPro"/>
</dbReference>
<dbReference type="InterPro" id="IPR041466">
    <property type="entry name" value="Dynein_AAA5_ext"/>
</dbReference>
<dbReference type="InterPro" id="IPR054354">
    <property type="entry name" value="DYNC2H1-like_lid"/>
</dbReference>
<dbReference type="InterPro" id="IPR003593">
    <property type="entry name" value="AAA+_ATPase"/>
</dbReference>
<dbReference type="Pfam" id="PF03028">
    <property type="entry name" value="Dynein_heavy"/>
    <property type="match status" value="1"/>
</dbReference>
<dbReference type="GO" id="GO:0045505">
    <property type="term" value="F:dynein intermediate chain binding"/>
    <property type="evidence" value="ECO:0007669"/>
    <property type="project" value="InterPro"/>
</dbReference>
<keyword evidence="18" id="KW-1185">Reference proteome</keyword>
<dbReference type="Gene3D" id="3.40.50.300">
    <property type="entry name" value="P-loop containing nucleotide triphosphate hydrolases"/>
    <property type="match status" value="5"/>
</dbReference>
<dbReference type="InterPro" id="IPR041228">
    <property type="entry name" value="Dynein_C"/>
</dbReference>
<keyword evidence="11" id="KW-0505">Motor protein</keyword>
<gene>
    <name evidence="17" type="ORF">RS030_233536</name>
</gene>
<feature type="domain" description="AAA+ ATPase" evidence="16">
    <location>
        <begin position="2131"/>
        <end position="2266"/>
    </location>
</feature>
<dbReference type="Pfam" id="PF18199">
    <property type="entry name" value="Dynein_C"/>
    <property type="match status" value="1"/>
</dbReference>
<evidence type="ECO:0000256" key="4">
    <source>
        <dbReference type="ARBA" id="ARBA00022490"/>
    </source>
</evidence>
<keyword evidence="8" id="KW-0243">Dynein</keyword>
<evidence type="ECO:0000256" key="11">
    <source>
        <dbReference type="ARBA" id="ARBA00023175"/>
    </source>
</evidence>
<feature type="compositionally biased region" description="Low complexity" evidence="15">
    <location>
        <begin position="148"/>
        <end position="157"/>
    </location>
</feature>
<dbReference type="InterPro" id="IPR026983">
    <property type="entry name" value="DHC"/>
</dbReference>
<dbReference type="Gene3D" id="6.10.140.1060">
    <property type="match status" value="1"/>
</dbReference>
<dbReference type="InterPro" id="IPR041658">
    <property type="entry name" value="AAA_lid_11"/>
</dbReference>
<feature type="region of interest" description="Disordered" evidence="15">
    <location>
        <begin position="3966"/>
        <end position="4015"/>
    </location>
</feature>
<dbReference type="Pfam" id="PF12775">
    <property type="entry name" value="AAA_7"/>
    <property type="match status" value="1"/>
</dbReference>
<feature type="coiled-coil region" evidence="14">
    <location>
        <begin position="3783"/>
        <end position="3817"/>
    </location>
</feature>
<feature type="domain" description="AAA+ ATPase" evidence="16">
    <location>
        <begin position="3224"/>
        <end position="3412"/>
    </location>
</feature>
<comment type="subcellular location">
    <subcellularLocation>
        <location evidence="1">Cell projection</location>
        <location evidence="1">Cilium</location>
    </subcellularLocation>
    <subcellularLocation>
        <location evidence="2">Cytoplasm</location>
        <location evidence="2">Cytoskeleton</location>
    </subcellularLocation>
</comment>
<dbReference type="Gene3D" id="3.10.490.20">
    <property type="match status" value="1"/>
</dbReference>
<reference evidence="17 18" key="1">
    <citation type="submission" date="2023-10" db="EMBL/GenBank/DDBJ databases">
        <title>Comparative genomics analysis reveals potential genetic determinants of host preference in Cryptosporidium xiaoi.</title>
        <authorList>
            <person name="Xiao L."/>
            <person name="Li J."/>
        </authorList>
    </citation>
    <scope>NUCLEOTIDE SEQUENCE [LARGE SCALE GENOMIC DNA]</scope>
    <source>
        <strain evidence="17 18">52996</strain>
    </source>
</reference>
<dbReference type="Gene3D" id="1.20.920.30">
    <property type="match status" value="1"/>
</dbReference>
<feature type="compositionally biased region" description="Gly residues" evidence="15">
    <location>
        <begin position="3967"/>
        <end position="3976"/>
    </location>
</feature>
<dbReference type="GO" id="GO:0005929">
    <property type="term" value="C:cilium"/>
    <property type="evidence" value="ECO:0007669"/>
    <property type="project" value="UniProtKB-SubCell"/>
</dbReference>
<feature type="coiled-coil region" evidence="14">
    <location>
        <begin position="4188"/>
        <end position="4215"/>
    </location>
</feature>
<dbReference type="Gene3D" id="1.10.472.130">
    <property type="match status" value="1"/>
</dbReference>
<dbReference type="Gene3D" id="1.20.1270.280">
    <property type="match status" value="1"/>
</dbReference>
<evidence type="ECO:0000256" key="6">
    <source>
        <dbReference type="ARBA" id="ARBA00022741"/>
    </source>
</evidence>
<dbReference type="CDD" id="cd00009">
    <property type="entry name" value="AAA"/>
    <property type="match status" value="2"/>
</dbReference>
<dbReference type="GO" id="GO:0007018">
    <property type="term" value="P:microtubule-based movement"/>
    <property type="evidence" value="ECO:0007669"/>
    <property type="project" value="InterPro"/>
</dbReference>
<dbReference type="InterPro" id="IPR024743">
    <property type="entry name" value="Dynein_HC_stalk"/>
</dbReference>
<dbReference type="Gene3D" id="1.10.8.710">
    <property type="match status" value="1"/>
</dbReference>
<dbReference type="Pfam" id="PF08393">
    <property type="entry name" value="DHC_N2"/>
    <property type="match status" value="1"/>
</dbReference>
<dbReference type="Proteomes" id="UP001311799">
    <property type="component" value="Unassembled WGS sequence"/>
</dbReference>
<keyword evidence="12" id="KW-0206">Cytoskeleton</keyword>
<dbReference type="Pfam" id="PF12781">
    <property type="entry name" value="AAA_9"/>
    <property type="match status" value="2"/>
</dbReference>
<feature type="region of interest" description="Disordered" evidence="15">
    <location>
        <begin position="4678"/>
        <end position="4698"/>
    </location>
</feature>
<dbReference type="GO" id="GO:0030286">
    <property type="term" value="C:dynein complex"/>
    <property type="evidence" value="ECO:0007669"/>
    <property type="project" value="UniProtKB-KW"/>
</dbReference>
<dbReference type="PANTHER" id="PTHR45703">
    <property type="entry name" value="DYNEIN HEAVY CHAIN"/>
    <property type="match status" value="1"/>
</dbReference>
<proteinExistence type="inferred from homology"/>
<keyword evidence="10" id="KW-0969">Cilium</keyword>
<feature type="region of interest" description="Disordered" evidence="15">
    <location>
        <begin position="2506"/>
        <end position="2526"/>
    </location>
</feature>
<organism evidence="17 18">
    <name type="scientific">Cryptosporidium xiaoi</name>
    <dbReference type="NCBI Taxonomy" id="659607"/>
    <lineage>
        <taxon>Eukaryota</taxon>
        <taxon>Sar</taxon>
        <taxon>Alveolata</taxon>
        <taxon>Apicomplexa</taxon>
        <taxon>Conoidasida</taxon>
        <taxon>Coccidia</taxon>
        <taxon>Eucoccidiorida</taxon>
        <taxon>Eimeriorina</taxon>
        <taxon>Cryptosporidiidae</taxon>
        <taxon>Cryptosporidium</taxon>
    </lineage>
</organism>
<dbReference type="InterPro" id="IPR035699">
    <property type="entry name" value="AAA_6"/>
</dbReference>
<dbReference type="Gene3D" id="1.10.8.720">
    <property type="entry name" value="Region D6 of dynein motor"/>
    <property type="match status" value="1"/>
</dbReference>
<dbReference type="FunFam" id="1.20.920.20:FF:000002">
    <property type="entry name" value="Cytoplasmic dynein 1 heavy chain"/>
    <property type="match status" value="1"/>
</dbReference>
<keyword evidence="4" id="KW-0963">Cytoplasm</keyword>
<comment type="similarity">
    <text evidence="3">Belongs to the dynein heavy chain family.</text>
</comment>
<dbReference type="InterPro" id="IPR013594">
    <property type="entry name" value="Dynein_heavy_tail"/>
</dbReference>
<dbReference type="GO" id="GO:0008569">
    <property type="term" value="F:minus-end-directed microtubule motor activity"/>
    <property type="evidence" value="ECO:0007669"/>
    <property type="project" value="InterPro"/>
</dbReference>
<dbReference type="Gene3D" id="1.20.140.100">
    <property type="entry name" value="Dynein heavy chain, N-terminal domain 2"/>
    <property type="match status" value="1"/>
</dbReference>
<dbReference type="Pfam" id="PF08385">
    <property type="entry name" value="DHC_N1"/>
    <property type="match status" value="1"/>
</dbReference>
<evidence type="ECO:0000256" key="7">
    <source>
        <dbReference type="ARBA" id="ARBA00022840"/>
    </source>
</evidence>
<evidence type="ECO:0000256" key="14">
    <source>
        <dbReference type="SAM" id="Coils"/>
    </source>
</evidence>
<evidence type="ECO:0000256" key="3">
    <source>
        <dbReference type="ARBA" id="ARBA00008887"/>
    </source>
</evidence>
<feature type="compositionally biased region" description="Low complexity" evidence="15">
    <location>
        <begin position="3977"/>
        <end position="3995"/>
    </location>
</feature>
<accession>A0AAV9XWN1</accession>
<evidence type="ECO:0000256" key="1">
    <source>
        <dbReference type="ARBA" id="ARBA00004138"/>
    </source>
</evidence>
<evidence type="ECO:0000256" key="9">
    <source>
        <dbReference type="ARBA" id="ARBA00023054"/>
    </source>
</evidence>
<protein>
    <submittedName>
        <fullName evidence="17">Dynein heavy chain</fullName>
    </submittedName>
</protein>
<evidence type="ECO:0000256" key="8">
    <source>
        <dbReference type="ARBA" id="ARBA00023017"/>
    </source>
</evidence>
<dbReference type="GO" id="GO:0005524">
    <property type="term" value="F:ATP binding"/>
    <property type="evidence" value="ECO:0007669"/>
    <property type="project" value="UniProtKB-KW"/>
</dbReference>
<feature type="domain" description="AAA+ ATPase" evidence="16">
    <location>
        <begin position="2839"/>
        <end position="2996"/>
    </location>
</feature>
<name>A0AAV9XWN1_9CRYT</name>
<dbReference type="InterPro" id="IPR024317">
    <property type="entry name" value="Dynein_heavy_chain_D4_dom"/>
</dbReference>
<dbReference type="Gene3D" id="3.20.180.20">
    <property type="entry name" value="Dynein heavy chain, N-terminal domain 2"/>
    <property type="match status" value="1"/>
</dbReference>
<dbReference type="Gene3D" id="1.10.287.2620">
    <property type="match status" value="1"/>
</dbReference>
<evidence type="ECO:0000256" key="10">
    <source>
        <dbReference type="ARBA" id="ARBA00023069"/>
    </source>
</evidence>
<dbReference type="InterPro" id="IPR013602">
    <property type="entry name" value="Dynein_heavy_linker"/>
</dbReference>
<dbReference type="InterPro" id="IPR004273">
    <property type="entry name" value="Dynein_heavy_D6_P-loop"/>
</dbReference>
<dbReference type="Gene3D" id="1.10.8.1220">
    <property type="match status" value="1"/>
</dbReference>
<dbReference type="Pfam" id="PF12780">
    <property type="entry name" value="AAA_8"/>
    <property type="match status" value="1"/>
</dbReference>
<keyword evidence="5" id="KW-0493">Microtubule</keyword>
<dbReference type="InterPro" id="IPR042219">
    <property type="entry name" value="AAA_lid_11_sf"/>
</dbReference>
<dbReference type="SUPFAM" id="SSF52540">
    <property type="entry name" value="P-loop containing nucleoside triphosphate hydrolases"/>
    <property type="match status" value="4"/>
</dbReference>
<evidence type="ECO:0000256" key="15">
    <source>
        <dbReference type="SAM" id="MobiDB-lite"/>
    </source>
</evidence>
<dbReference type="Pfam" id="PF12777">
    <property type="entry name" value="MT"/>
    <property type="match status" value="1"/>
</dbReference>
<sequence>MAQRAKTSLINYLLEVVPPSLDCSRQKLTLLLTGKGDEQLRKFLRETDIHCLIIGKEKNDPVREENDINVESDASGLQLDDSIQDEKGKRFEYSDNSLQHQVFIETFMTSRCLRASLMVFVKNPGFQVSEDGIITTSVDRGEDNTENSGSGVSSGSGTDDVVKGQTQHSKSLGNCLQCIRLGFVGSQLTPYEVMNQYLQFAFNPLLDALGNSRGVQNEIGDKEGGFAGSDDGVDGGLSDGIGGGTGGTHHGLENIQRKVNELCLALQQGQDDSMIPLVKLTLDSRVYEYAKEYKNSGKLIDLEALSEDTGFLSSLQSSITQWIREIQSLSRFQREIGLSVTSEVKFWSSYERSLQQILKQVQSPEVEWSLTVLRQSKRFLAAISLEVDTGLKQSLERVQNINSLIHDIPISDLLVANSIDEVTSAVGAFFQQLRKIKSAVSYPISRVFQLVEVYSGDMTKQLNKVLQGGQGGGNSLMTLEFPVFEHLVNGCNELGQIWEDEWRELKDIIRDLIKKRGLSERAHPKMDFAHVPLLQRLNDIVVFRKQHQKLKETLLELLSLQSKTESGDTADDGSKSALSNLGLERNNGLDALQSLAKKDLQQAYFCVSNINILDLSELGLETWEAAKQAYNNKVDASETLLIKQLREQLSGCKNTLEMFRILGRYNPLFFRSRIRSAVEEYQSILLEKVQTDFKLLQQRYQDPYQKSAASQFSSLRDIPNIGGMLIWSHLLQGRIQSIYQKLEDIFGPNWEFESQGHRVKTDGDHITSKIHPSQIVDYWLQQRKDDRSTYDLNRPIFGLCKSGRTISEFVLVSTIDSGILSLFKDLRIIQSYSYRVPYSVKVLADELKLLYPYISHLNTLCSNWMRLSTLMEVEPGKRVSPLLAPYRQEVYDAIKEGVSLTWSSDRLEGFIKRLYGSVDTLERKFEAVSSVDEQLSILVSQIRSVSVDKGLSDLVSHLEKINLKCNEFLSLLLAYRTDYLYYWDQVIQVFLLPKLKEFVELWIQKFVSSPNNIGDQEEGILSSVPSSVLSLQLKDQRIVLSPSLSEIKSLWLRQFHLEIAKLTSVSRIINISCISEASPFYEDTKSASEELKNITQKEDIASYICCVDSDDVGSVRHLPLDNTYNHLFLLLPKGVLDSSYKSIEGIFNSVKNSVDHWRRFEALWHIDLAGVTGKLNNLTQWQQLVREMRSLRSSFGSSEDLRWFGSKIALDTSAVQAKITNKYDGLAREVLSLYASKLGEQLTSYWSSLGSIGSTLDKLEPFLAQWLVWIDRNISNISSLELKIDCVPTKGSVTCNLPPGGEALHSTLVELAGKLVSAKDLDKRIENDLGLLLDGQRFLELQRFSFSSDWIWTEQFEGEYEKSHQRLQHCLNSVVVPNKRKIEGYLRTTLELAFSALKELVGEWGRLRGVTFVKNPLLMLDQIGVLENRLGVLRTDISLFGLVFKALGLDSTWVDLETKKALSESFDTIFKDISDFREVWNQLNTFFTTLDEYRSTLWIEVNPKTLKSNLESLSTGLKAIPVKFRQYDAFEQLQRSVEGYLGSVGFITRLKSEFVKDRHWKQILTKAIRVTKETKDSSIPISVQGSGTERLPSLGSSNKASFVQGISTLTLGDVWQLDLEECGQAIEEILVAAQGEHGLESYLQSLREQWSVLELEFTPLPNNSSIKVVRNWEVILTATDDGLSGLQNMSLSPFYEVFREESQVWTERLTKLRSILDLWMETQRRWIYLQGIFLASADIANLLPQEFKRFQTVDSEVQGLLRRSITRPKALDLLGFDGLNKSLERVSEYLGKIQKALGEYLEKQRSVFPRFYFIGDEDLLEMIGNGKDVAVAQRHFGKIFAGISYLKFESKINDNENISFNKNSTVKKEQEKEDIESIITGMGSREGELIMFDNPIKISSSTSLVEWLGGVVNAMHSTLNSLIKNGLEDIVREFGSPSKFDSSENGSEIEESLVKILDEYPTQVLLVCWMAWWTKMTEEALVGGAGGVSKLQEFVQNLLTKLSDIVSSLGEERGGPERLKYNQLIVEFVHQRDALSYLASEGVDSPRSFHWLQFLRVYWESSKGLTVNGTEGDNKIGKNKQVFDNDLVLRAANASFIYGYEYLGIPERLVQTPLTDRTYLTLTQALEMRLGGNPFGPAGTGKTETVKALGHQLGRFVLVFNCDEQFDFTAMGRIFVGLCQVGAWGCFDEFNRLQARILSAVSEQILGIQTALLKQTGSVELLGRNIPMSPDVGIFVTMNPGYAGRSELPDNLKHLLREIAMVVPDKQRIAEVTLFAQGFHFGEEISRQIVTLFELCLSQMSSQPHYDFGLRSMKSVLRSAGKLRKAASLESEKVTSSDKESSLRILEQKMIIRSISSTLLPKLVAEDVPLLNSLFKGVFPDVPTSKVGESLLEEQIKSLCKKKSLEASSNWVSKAIQLNEIQKLNHGIMLVGTTGTGKTCIRNVLLEASDIVEGTKTHTYVIDPKTIDKESLFGRLNPVTLEWTDGVFTAILRRIIGSFENTTAVNSNSNTGNSSSSAVDGVEASGNKNAGGKRHWIVFDGDVDPEWAENLNSVLDDNKLLTLPNGERLELPDSVRIVFEVHSLATATLATVSRCGMVWFNDDLITDDMYFSYYLKNRILLGRCISGEDTASGIINNTDVIEREAGIRSKANSLWLSLLLKDSFGSKCVTSASKYIHSMTFTRIRVVEAMFSLLDSCFENLLTLDSNSSGNSVDGSGTNINVPDKYLNNWLVWSVIWGFSSSMGLSEREKFATEVLKMADFTDFPERLLSSSIDPENSRNLTLLDYKVSFPTGEWRLWEEECANDIKDLELSKVLDSNVVIETVDTLRHFQVLHGWLEGKLPAILCGPPGSGKTMTLSSVLRGMPNVDIVSLNFSSATTPEILLKTLEHYCEFVKGPRGWVCRPTSPGKRLVVFCDECNLPEPDAYGTQRVIMFIRQLVEARGFWRKDEGSASNSLWNFVNLERVQFIGACNPPTDAGRHPLSDRFLRHSPILFVDFPGRSSLERIYSVFNRAILNPFSSLSKYADSLTRMMVDIYDASAKTLTVDLQPHYIYSPRELTRWKIAIYSGLHRRNGKDSANDGNNNQVNGPGGTGYGIGRIDVVDGSESEKEPSLRDLVRLALYEGERIFQDRLVEKGEKEWSQDMMMETAKRHFSELNIETDLKRPLLFTSIVTSVCQEIPRSVVREFLESRLSTYYEEQGCGRFVFFDEFLDNVNRVDRVLRQPFGHLLLIGPPGCGKTLLAELVSWLNGLSVFSIKPGRKYDIFAFEADLRAVMKRAAIKGEKLTFIFEESHALGPAFIERMNALLASGEVPGLFEGDEYSQLLSECRTAFSGSSVSMSDDNNDLFSRFTRLVQENLHIVFTLNPANPNFKETQSLSPALFNRCVVNWMGDFTEEALGQIARSVLGLGDIRENGGDYANNLNAINIGIKAGVGVGSGVEGADSIEGKKDHVEGNHGSIGSRNLHEELIERIPTNCIPSVENHEERITLTIDCVIELFHTTNNVGRESGGGGSEGVEAFKKTPRDFFDFLKHITRIYTEKSICLLEQQQHLSSGLETLRSTEVQVATLQQELEEKEKVLIAKNVEAEQKMQLMIKEQGEAEEKKKTTEKLAKSLDEQQKVIAERSEEVEIQLKDVEPILREAENAVSNIPKKNLDELRSMANPPGLVKKTIDAVAILLTNNSSKPQAWEESRKLLKSTDFITKVLNFDSSTITSKTMQRLQKEYLESPEWDTEKINRASHAAGPLSSWVSSILQYSIISEKVQPLRSEISQLEKSKLENEKGLEAAQKLGLELQERIDVYKKEYAELISQVQLIKREKDLVTNKVDRSIRLLKNLGSEQERWKVAKEGFSTEISNILGDCLVSAAFVCFAGGLDQIQRNKLMGLWNNILDKYQLSHSDASTFKIVDYLSKPSERLMWQSLGLPNDDLSVENAIIIKRHIRYPLIIDPSGHATSFLLELGRHSSQVGKSGGIGGSGTKTGTTNKASTGNSTINGGSTLSGGGNNSGNNGTTNGGITSSNTGTIGMYDGMPGGKLQTTTFIDSNFPKLLESSLRFGSSLLVQDIGTALDPLIYGVLNKEIRLRGGRSLVSVGENEVDFSSHFRVYLTSQDPTIQYGPDVTSRVTMVNFTATPASLLEQSRNIILKELRPDIDKKRNDLIRLHGEYRVQLRECEDDLLLALSNVKGNILEDETIINTLETLKKKAEDIQNETSKMEATMQHIDKVLSKILPISLAVTRVYFALQHLSSICSIYQYDLDFFNRLLYSVLMKKVSKNNTIEEVEVDVGVGVETEREEKGLDDNTLRQLMLDLLSEAFARAAQGLLHDDRVVLGLQLTRIYIEAICNVNLDEVFGEELNLLTKESVSAVMTLEKRAETEKTDAFPEEVIPNTLNLDMEQKGQLGLLISGKTSKSFSKLGESLRQNLSNWEKLIGSSEPETVLENSLASSLWNESDLECKNIDENSSSDTRELLKKFKKGVLKCVLLKIIRPDRLNTLFESLITSVLGAKFSKGVVEFSKDFLREVVNSQIVETTPLLFVTSPGFDASQVILQLSSESGISLTSIAIGSPESLSKAENTIKQSMRKGSWVLLKNVHLSSGGLDFIEQLLQNRQNRPNSGFRLFLATELSKSLTNPSSKRETIADTLSPLGISFNLIRISMTIVLEAPVGLRAALQRASEATIKTNMAGSNNTGERKGGVDSGSTQNTNTTISLRLRFLLAFLHSVILERKRYTPIGWTKYYDFSEADLQCCLGIIDKWTPAGQSVDPEQIPWDAIRKLVSQVAYGGRLDNIVDKQILKVLIEDILSPKSFNDKFRLISSTSGWEKLLSSKKSGTSSEGVTISLIAPDTDKRVQTYLDWIEAIPDKNSPIWLGLSPLADNVILAQKGRSSANKWNKLVVRSRNETPDLLPKSINQTRSSGENNLCKFNMERNDTGIRNEKINGNETTGIPSWLLNIRDRISNLKLTLEIFSEYILVGSLEILNHSNEVQSDPITRYYIGEVSGCFRSYKEIWNDLKDLEDSILGITKLTNTIRSVGLSIASDAVPDDWLKNGGLRTLTCGNSNMSSLDLWLPDVLKKLSQYSLLILNLYKRLKLSTENKKLVSKVEENREIQTLISNVTSFCPGMKLVGTRIVWLGGMHDPGAFFTACKQYAAGILGCSYNLIVPKIVSIEDDHSKGNGILDQLVKREQKDIYEQEDNTDNTYEEKDGPIFAIGGITAVALEWKNESKIFELSIEKAVSEVPVACIQWVKGTPDEIRNRNNITDNGYELSILPQNPIDNSVPIPVYKDSNRSNILMWLNVPTDPDEDIKQWRLASASLILWKG</sequence>
<comment type="caution">
    <text evidence="17">The sequence shown here is derived from an EMBL/GenBank/DDBJ whole genome shotgun (WGS) entry which is preliminary data.</text>
</comment>
<evidence type="ECO:0000259" key="16">
    <source>
        <dbReference type="SMART" id="SM00382"/>
    </source>
</evidence>
<feature type="compositionally biased region" description="Low complexity" evidence="15">
    <location>
        <begin position="2506"/>
        <end position="2519"/>
    </location>
</feature>
<dbReference type="Gene3D" id="1.20.58.1120">
    <property type="match status" value="1"/>
</dbReference>
<evidence type="ECO:0000256" key="2">
    <source>
        <dbReference type="ARBA" id="ARBA00004245"/>
    </source>
</evidence>
<dbReference type="EMBL" id="JAWDEY010000015">
    <property type="protein sequence ID" value="KAK6589101.1"/>
    <property type="molecule type" value="Genomic_DNA"/>
</dbReference>
<dbReference type="Pfam" id="PF12774">
    <property type="entry name" value="AAA_6"/>
    <property type="match status" value="1"/>
</dbReference>
<dbReference type="InterPro" id="IPR035706">
    <property type="entry name" value="AAA_9"/>
</dbReference>
<keyword evidence="6" id="KW-0547">Nucleotide-binding</keyword>
<evidence type="ECO:0000256" key="12">
    <source>
        <dbReference type="ARBA" id="ARBA00023212"/>
    </source>
</evidence>
<dbReference type="InterPro" id="IPR042222">
    <property type="entry name" value="Dynein_2_N"/>
</dbReference>
<dbReference type="FunFam" id="3.40.50.300:FF:000071">
    <property type="entry name" value="Cytoplasmic dynein heavy chain 1"/>
    <property type="match status" value="1"/>
</dbReference>
<keyword evidence="7" id="KW-0067">ATP-binding</keyword>
<evidence type="ECO:0000256" key="5">
    <source>
        <dbReference type="ARBA" id="ARBA00022701"/>
    </source>
</evidence>
<dbReference type="Gene3D" id="1.20.920.20">
    <property type="match status" value="1"/>
</dbReference>
<dbReference type="InterPro" id="IPR042228">
    <property type="entry name" value="Dynein_linker_3"/>
</dbReference>
<keyword evidence="9 14" id="KW-0175">Coiled coil</keyword>
<feature type="region of interest" description="Disordered" evidence="15">
    <location>
        <begin position="137"/>
        <end position="165"/>
    </location>
</feature>
<dbReference type="InterPro" id="IPR043157">
    <property type="entry name" value="Dynein_AAA1S"/>
</dbReference>
<evidence type="ECO:0000313" key="18">
    <source>
        <dbReference type="Proteomes" id="UP001311799"/>
    </source>
</evidence>
<dbReference type="Pfam" id="PF17852">
    <property type="entry name" value="Dynein_AAA_lid"/>
    <property type="match status" value="1"/>
</dbReference>
<dbReference type="Pfam" id="PF22597">
    <property type="entry name" value="DYN_lid"/>
    <property type="match status" value="1"/>
</dbReference>
<feature type="compositionally biased region" description="Low complexity" evidence="15">
    <location>
        <begin position="4004"/>
        <end position="4015"/>
    </location>
</feature>
<evidence type="ECO:0000313" key="17">
    <source>
        <dbReference type="EMBL" id="KAK6589101.1"/>
    </source>
</evidence>
<dbReference type="FunFam" id="1.10.8.710:FF:000001">
    <property type="entry name" value="Dynein axonemal heavy chain 2"/>
    <property type="match status" value="1"/>
</dbReference>
<dbReference type="FunFam" id="1.20.140.100:FF:000001">
    <property type="entry name" value="dynein heavy chain 17, axonemal"/>
    <property type="match status" value="1"/>
</dbReference>
<feature type="coiled-coil region" evidence="14">
    <location>
        <begin position="3558"/>
        <end position="3617"/>
    </location>
</feature>
<dbReference type="InterPro" id="IPR027417">
    <property type="entry name" value="P-loop_NTPase"/>
</dbReference>
<evidence type="ECO:0000256" key="13">
    <source>
        <dbReference type="ARBA" id="ARBA00023273"/>
    </source>
</evidence>
<dbReference type="SMART" id="SM00382">
    <property type="entry name" value="AAA"/>
    <property type="match status" value="3"/>
</dbReference>
<dbReference type="Pfam" id="PF18198">
    <property type="entry name" value="AAA_lid_11"/>
    <property type="match status" value="1"/>
</dbReference>
<dbReference type="PANTHER" id="PTHR45703:SF36">
    <property type="entry name" value="DYNEIN HEAVY CHAIN, CYTOPLASMIC"/>
    <property type="match status" value="1"/>
</dbReference>
<dbReference type="InterPro" id="IPR043160">
    <property type="entry name" value="Dynein_C_barrel"/>
</dbReference>